<dbReference type="PANTHER" id="PTHR42760:SF40">
    <property type="entry name" value="3-OXOACYL-[ACYL-CARRIER-PROTEIN] REDUCTASE, CHLOROPLASTIC"/>
    <property type="match status" value="1"/>
</dbReference>
<reference evidence="2 3" key="1">
    <citation type="submission" date="2018-01" db="EMBL/GenBank/DDBJ databases">
        <title>Draft genome sequence of Jishengella sp. NA12.</title>
        <authorList>
            <person name="Sahin N."/>
            <person name="Ay H."/>
            <person name="Saygin H."/>
        </authorList>
    </citation>
    <scope>NUCLEOTIDE SEQUENCE [LARGE SCALE GENOMIC DNA]</scope>
    <source>
        <strain evidence="2 3">NA12</strain>
    </source>
</reference>
<dbReference type="Pfam" id="PF13561">
    <property type="entry name" value="adh_short_C2"/>
    <property type="match status" value="1"/>
</dbReference>
<gene>
    <name evidence="2" type="ORF">C1I95_01370</name>
</gene>
<evidence type="ECO:0000256" key="1">
    <source>
        <dbReference type="ARBA" id="ARBA00006484"/>
    </source>
</evidence>
<dbReference type="Gene3D" id="3.40.50.720">
    <property type="entry name" value="NAD(P)-binding Rossmann-like Domain"/>
    <property type="match status" value="1"/>
</dbReference>
<proteinExistence type="inferred from homology"/>
<dbReference type="InterPro" id="IPR002347">
    <property type="entry name" value="SDR_fam"/>
</dbReference>
<dbReference type="GO" id="GO:0030497">
    <property type="term" value="P:fatty acid elongation"/>
    <property type="evidence" value="ECO:0007669"/>
    <property type="project" value="TreeGrafter"/>
</dbReference>
<dbReference type="EMBL" id="POTY01000004">
    <property type="protein sequence ID" value="PZG24024.1"/>
    <property type="molecule type" value="Genomic_DNA"/>
</dbReference>
<comment type="similarity">
    <text evidence="1">Belongs to the short-chain dehydrogenases/reductases (SDR) family.</text>
</comment>
<protein>
    <submittedName>
        <fullName evidence="2">3-oxoacyl-ACP reductase</fullName>
    </submittedName>
</protein>
<name>A0A2W2GB57_9ACTN</name>
<dbReference type="PRINTS" id="PR00081">
    <property type="entry name" value="GDHRDH"/>
</dbReference>
<sequence length="241" mass="24755">MRRIVLVTGGGNGIGKAVAARFRSGGDTVIITGRDADRLTNTATEIGARPVPCDATDPQQVAQLADDLGADLDVLVNMAGGNTDLHQPDGKGTPLEQVLAAWRANLDGNLLSAVLTTTAVLDKLRPGGSIINIGSIGAEYASTSYGAAKAALAAWTAGLSSTVGTKDVTANLIAPGYIAGTGFFHGQLSEQRRTALINATHNKRVGQPSDIAETTYFLASAGARHITGQTMHVNGGAHTTR</sequence>
<dbReference type="PANTHER" id="PTHR42760">
    <property type="entry name" value="SHORT-CHAIN DEHYDROGENASES/REDUCTASES FAMILY MEMBER"/>
    <property type="match status" value="1"/>
</dbReference>
<dbReference type="Proteomes" id="UP000248924">
    <property type="component" value="Unassembled WGS sequence"/>
</dbReference>
<dbReference type="SUPFAM" id="SSF51735">
    <property type="entry name" value="NAD(P)-binding Rossmann-fold domains"/>
    <property type="match status" value="1"/>
</dbReference>
<evidence type="ECO:0000313" key="3">
    <source>
        <dbReference type="Proteomes" id="UP000248924"/>
    </source>
</evidence>
<dbReference type="CDD" id="cd05233">
    <property type="entry name" value="SDR_c"/>
    <property type="match status" value="1"/>
</dbReference>
<dbReference type="PRINTS" id="PR00080">
    <property type="entry name" value="SDRFAMILY"/>
</dbReference>
<dbReference type="OrthoDB" id="3210335at2"/>
<dbReference type="InterPro" id="IPR036291">
    <property type="entry name" value="NAD(P)-bd_dom_sf"/>
</dbReference>
<dbReference type="RefSeq" id="WP_111211896.1">
    <property type="nucleotide sequence ID" value="NZ_POTY01000004.1"/>
</dbReference>
<keyword evidence="3" id="KW-1185">Reference proteome</keyword>
<organism evidence="2 3">
    <name type="scientific">Micromonospora craterilacus</name>
    <dbReference type="NCBI Taxonomy" id="1655439"/>
    <lineage>
        <taxon>Bacteria</taxon>
        <taxon>Bacillati</taxon>
        <taxon>Actinomycetota</taxon>
        <taxon>Actinomycetes</taxon>
        <taxon>Micromonosporales</taxon>
        <taxon>Micromonosporaceae</taxon>
        <taxon>Micromonospora</taxon>
    </lineage>
</organism>
<dbReference type="GO" id="GO:0016616">
    <property type="term" value="F:oxidoreductase activity, acting on the CH-OH group of donors, NAD or NADP as acceptor"/>
    <property type="evidence" value="ECO:0007669"/>
    <property type="project" value="TreeGrafter"/>
</dbReference>
<dbReference type="PROSITE" id="PS00061">
    <property type="entry name" value="ADH_SHORT"/>
    <property type="match status" value="1"/>
</dbReference>
<dbReference type="InterPro" id="IPR020904">
    <property type="entry name" value="Sc_DH/Rdtase_CS"/>
</dbReference>
<dbReference type="AlphaFoldDB" id="A0A2W2GB57"/>
<evidence type="ECO:0000313" key="2">
    <source>
        <dbReference type="EMBL" id="PZG24024.1"/>
    </source>
</evidence>
<accession>A0A2W2GB57</accession>
<comment type="caution">
    <text evidence="2">The sequence shown here is derived from an EMBL/GenBank/DDBJ whole genome shotgun (WGS) entry which is preliminary data.</text>
</comment>